<dbReference type="EMBL" id="JANAVB010009995">
    <property type="protein sequence ID" value="KAJ6839540.1"/>
    <property type="molecule type" value="Genomic_DNA"/>
</dbReference>
<comment type="caution">
    <text evidence="1">The sequence shown here is derived from an EMBL/GenBank/DDBJ whole genome shotgun (WGS) entry which is preliminary data.</text>
</comment>
<evidence type="ECO:0000313" key="2">
    <source>
        <dbReference type="Proteomes" id="UP001140949"/>
    </source>
</evidence>
<evidence type="ECO:0000313" key="1">
    <source>
        <dbReference type="EMBL" id="KAJ6839540.1"/>
    </source>
</evidence>
<reference evidence="1" key="1">
    <citation type="journal article" date="2023" name="GigaByte">
        <title>Genome assembly of the bearded iris, Iris pallida Lam.</title>
        <authorList>
            <person name="Bruccoleri R.E."/>
            <person name="Oakeley E.J."/>
            <person name="Faust A.M.E."/>
            <person name="Altorfer M."/>
            <person name="Dessus-Babus S."/>
            <person name="Burckhardt D."/>
            <person name="Oertli M."/>
            <person name="Naumann U."/>
            <person name="Petersen F."/>
            <person name="Wong J."/>
        </authorList>
    </citation>
    <scope>NUCLEOTIDE SEQUENCE</scope>
    <source>
        <strain evidence="1">GSM-AAB239-AS_SAM_17_03QT</strain>
    </source>
</reference>
<organism evidence="1 2">
    <name type="scientific">Iris pallida</name>
    <name type="common">Sweet iris</name>
    <dbReference type="NCBI Taxonomy" id="29817"/>
    <lineage>
        <taxon>Eukaryota</taxon>
        <taxon>Viridiplantae</taxon>
        <taxon>Streptophyta</taxon>
        <taxon>Embryophyta</taxon>
        <taxon>Tracheophyta</taxon>
        <taxon>Spermatophyta</taxon>
        <taxon>Magnoliopsida</taxon>
        <taxon>Liliopsida</taxon>
        <taxon>Asparagales</taxon>
        <taxon>Iridaceae</taxon>
        <taxon>Iridoideae</taxon>
        <taxon>Irideae</taxon>
        <taxon>Iris</taxon>
    </lineage>
</organism>
<gene>
    <name evidence="1" type="ORF">M6B38_315455</name>
</gene>
<proteinExistence type="predicted"/>
<sequence length="97" mass="11543">MSWWFGRWWGLRCQPRGGEEGGDGGDGLCRVRSVRWYRVCRVGGVSRHEVDECKYWNEIWLSQTRCTMGLWYGKKTWRSTCLYIGCGNSQLDRDWRI</sequence>
<name>A0AAX6HEM1_IRIPA</name>
<dbReference type="AlphaFoldDB" id="A0AAX6HEM1"/>
<protein>
    <submittedName>
        <fullName evidence="1">Basic proline-rich protein-like</fullName>
    </submittedName>
</protein>
<keyword evidence="2" id="KW-1185">Reference proteome</keyword>
<accession>A0AAX6HEM1</accession>
<reference evidence="1" key="2">
    <citation type="submission" date="2023-04" db="EMBL/GenBank/DDBJ databases">
        <authorList>
            <person name="Bruccoleri R.E."/>
            <person name="Oakeley E.J."/>
            <person name="Faust A.-M."/>
            <person name="Dessus-Babus S."/>
            <person name="Altorfer M."/>
            <person name="Burckhardt D."/>
            <person name="Oertli M."/>
            <person name="Naumann U."/>
            <person name="Petersen F."/>
            <person name="Wong J."/>
        </authorList>
    </citation>
    <scope>NUCLEOTIDE SEQUENCE</scope>
    <source>
        <strain evidence="1">GSM-AAB239-AS_SAM_17_03QT</strain>
        <tissue evidence="1">Leaf</tissue>
    </source>
</reference>
<dbReference type="Proteomes" id="UP001140949">
    <property type="component" value="Unassembled WGS sequence"/>
</dbReference>